<comment type="caution">
    <text evidence="5">The sequence shown here is derived from an EMBL/GenBank/DDBJ whole genome shotgun (WGS) entry which is preliminary data.</text>
</comment>
<dbReference type="Pfam" id="PF00419">
    <property type="entry name" value="Fimbrial"/>
    <property type="match status" value="1"/>
</dbReference>
<dbReference type="GO" id="GO:0043709">
    <property type="term" value="P:cell adhesion involved in single-species biofilm formation"/>
    <property type="evidence" value="ECO:0007669"/>
    <property type="project" value="TreeGrafter"/>
</dbReference>
<dbReference type="Proteomes" id="UP001147046">
    <property type="component" value="Unassembled WGS sequence"/>
</dbReference>
<dbReference type="InterPro" id="IPR008966">
    <property type="entry name" value="Adhesion_dom_sf"/>
</dbReference>
<dbReference type="PANTHER" id="PTHR33420">
    <property type="entry name" value="FIMBRIAL SUBUNIT ELFA-RELATED"/>
    <property type="match status" value="1"/>
</dbReference>
<evidence type="ECO:0000256" key="1">
    <source>
        <dbReference type="ARBA" id="ARBA00004561"/>
    </source>
</evidence>
<comment type="subcellular location">
    <subcellularLocation>
        <location evidence="1">Fimbrium</location>
    </subcellularLocation>
</comment>
<dbReference type="InterPro" id="IPR036937">
    <property type="entry name" value="Adhesion_dom_fimbrial_sf"/>
</dbReference>
<gene>
    <name evidence="5" type="ORF">L2102_22115</name>
</gene>
<keyword evidence="3" id="KW-0732">Signal</keyword>
<evidence type="ECO:0000313" key="5">
    <source>
        <dbReference type="EMBL" id="MDE9626005.1"/>
    </source>
</evidence>
<dbReference type="PANTHER" id="PTHR33420:SF3">
    <property type="entry name" value="FIMBRIAL SUBUNIT ELFA"/>
    <property type="match status" value="1"/>
</dbReference>
<dbReference type="SUPFAM" id="SSF49401">
    <property type="entry name" value="Bacterial adhesins"/>
    <property type="match status" value="1"/>
</dbReference>
<evidence type="ECO:0000313" key="6">
    <source>
        <dbReference type="Proteomes" id="UP001147046"/>
    </source>
</evidence>
<sequence length="333" mass="35437">MQKGIKPVVRLFITLMLAIISVCFQQARAECSFTNPDANPTIMFTMPAQIVIESDAAVGTVVYSGETVGESHGLSCDGNERVYDGYLVLTDADYSGVLPGVYKTTVPGIGFRAARAENKTATFTGDNLITPRHYIGRLGSWASFDSTYHVGVELVVIDTVQSGTLDTSLFNADYQMGNLIAAKLRFGPTVVDVLTNTCNLVSKDIAVLMDSVTSGSLSQGYSSVLTDDSFKIEVADCTTGTHIDYKFTSAGSTGVTDGNILNIASGEGAASGVGIQILDKDNHVLSFDQEYTGIESATGRGTEEIPLKARYAKTGTVKGGQVDAVATFEVYYR</sequence>
<accession>A0AAJ1JS93</accession>
<dbReference type="EMBL" id="JAKIHV010000022">
    <property type="protein sequence ID" value="MDE9626005.1"/>
    <property type="molecule type" value="Genomic_DNA"/>
</dbReference>
<dbReference type="Gene3D" id="2.60.40.1090">
    <property type="entry name" value="Fimbrial-type adhesion domain"/>
    <property type="match status" value="1"/>
</dbReference>
<organism evidence="5 6">
    <name type="scientific">Citrobacter portucalensis</name>
    <dbReference type="NCBI Taxonomy" id="1639133"/>
    <lineage>
        <taxon>Bacteria</taxon>
        <taxon>Pseudomonadati</taxon>
        <taxon>Pseudomonadota</taxon>
        <taxon>Gammaproteobacteria</taxon>
        <taxon>Enterobacterales</taxon>
        <taxon>Enterobacteriaceae</taxon>
        <taxon>Citrobacter</taxon>
        <taxon>Citrobacter freundii complex</taxon>
    </lineage>
</organism>
<dbReference type="Pfam" id="PF22003">
    <property type="entry name" value="MrkDrd"/>
    <property type="match status" value="1"/>
</dbReference>
<evidence type="ECO:0000256" key="2">
    <source>
        <dbReference type="ARBA" id="ARBA00006671"/>
    </source>
</evidence>
<dbReference type="GO" id="GO:0009289">
    <property type="term" value="C:pilus"/>
    <property type="evidence" value="ECO:0007669"/>
    <property type="project" value="UniProtKB-SubCell"/>
</dbReference>
<dbReference type="AlphaFoldDB" id="A0AAJ1JS93"/>
<proteinExistence type="inferred from homology"/>
<dbReference type="InterPro" id="IPR054160">
    <property type="entry name" value="MrkD_recept-bd"/>
</dbReference>
<dbReference type="Gene3D" id="2.60.40.3310">
    <property type="match status" value="1"/>
</dbReference>
<dbReference type="InterPro" id="IPR000259">
    <property type="entry name" value="Adhesion_dom_fimbrial"/>
</dbReference>
<reference evidence="5" key="1">
    <citation type="submission" date="2022-01" db="EMBL/GenBank/DDBJ databases">
        <title>Genetic Characterization of Carbapenem-resistant Citrobacter spp. from China: a multicenter study.</title>
        <authorList>
            <person name="Ye L."/>
        </authorList>
    </citation>
    <scope>NUCLEOTIDE SEQUENCE</scope>
    <source>
        <strain evidence="5">IR5464</strain>
    </source>
</reference>
<comment type="similarity">
    <text evidence="2">Belongs to the fimbrial protein family.</text>
</comment>
<protein>
    <submittedName>
        <fullName evidence="5">Fimbrial protein</fullName>
    </submittedName>
</protein>
<dbReference type="RefSeq" id="WP_080470559.1">
    <property type="nucleotide sequence ID" value="NZ_AP022389.1"/>
</dbReference>
<evidence type="ECO:0000256" key="3">
    <source>
        <dbReference type="ARBA" id="ARBA00022729"/>
    </source>
</evidence>
<evidence type="ECO:0000256" key="4">
    <source>
        <dbReference type="ARBA" id="ARBA00023263"/>
    </source>
</evidence>
<name>A0AAJ1JS93_9ENTR</name>
<keyword evidence="4" id="KW-0281">Fimbrium</keyword>
<dbReference type="InterPro" id="IPR050263">
    <property type="entry name" value="Bact_Fimbrial_Adh_Pro"/>
</dbReference>